<protein>
    <submittedName>
        <fullName evidence="1">Uncharacterized protein</fullName>
    </submittedName>
</protein>
<keyword evidence="2" id="KW-1185">Reference proteome</keyword>
<accession>A0ABW3E9H6</accession>
<gene>
    <name evidence="1" type="ORF">ACFQ08_43955</name>
</gene>
<comment type="caution">
    <text evidence="1">The sequence shown here is derived from an EMBL/GenBank/DDBJ whole genome shotgun (WGS) entry which is preliminary data.</text>
</comment>
<evidence type="ECO:0000313" key="2">
    <source>
        <dbReference type="Proteomes" id="UP001597024"/>
    </source>
</evidence>
<name>A0ABW3E9H6_9ACTN</name>
<organism evidence="1 2">
    <name type="scientific">Streptosporangium algeriense</name>
    <dbReference type="NCBI Taxonomy" id="1682748"/>
    <lineage>
        <taxon>Bacteria</taxon>
        <taxon>Bacillati</taxon>
        <taxon>Actinomycetota</taxon>
        <taxon>Actinomycetes</taxon>
        <taxon>Streptosporangiales</taxon>
        <taxon>Streptosporangiaceae</taxon>
        <taxon>Streptosporangium</taxon>
    </lineage>
</organism>
<reference evidence="2" key="1">
    <citation type="journal article" date="2019" name="Int. J. Syst. Evol. Microbiol.">
        <title>The Global Catalogue of Microorganisms (GCM) 10K type strain sequencing project: providing services to taxonomists for standard genome sequencing and annotation.</title>
        <authorList>
            <consortium name="The Broad Institute Genomics Platform"/>
            <consortium name="The Broad Institute Genome Sequencing Center for Infectious Disease"/>
            <person name="Wu L."/>
            <person name="Ma J."/>
        </authorList>
    </citation>
    <scope>NUCLEOTIDE SEQUENCE [LARGE SCALE GENOMIC DNA]</scope>
    <source>
        <strain evidence="2">CCUG 62974</strain>
    </source>
</reference>
<dbReference type="Proteomes" id="UP001597024">
    <property type="component" value="Unassembled WGS sequence"/>
</dbReference>
<feature type="non-terminal residue" evidence="1">
    <location>
        <position position="1"/>
    </location>
</feature>
<dbReference type="EMBL" id="JBHTHX010003278">
    <property type="protein sequence ID" value="MFD0891548.1"/>
    <property type="molecule type" value="Genomic_DNA"/>
</dbReference>
<evidence type="ECO:0000313" key="1">
    <source>
        <dbReference type="EMBL" id="MFD0891548.1"/>
    </source>
</evidence>
<proteinExistence type="predicted"/>
<sequence>AGQAEEITGILVDRAAADPAFAGELAAWAQETAKVVRQSHDVSNVVSGEARIQGSVIQAGDVFGSINLGPR</sequence>